<dbReference type="Proteomes" id="UP000095463">
    <property type="component" value="Unassembled WGS sequence"/>
</dbReference>
<sequence>MAGPDNSPAGRVFFELTQLGQQMRVAAIDEATGTEVVVIAPLTASRFQMQSLALGKLRRRLGVEEPPPPPGPKPAKYA</sequence>
<dbReference type="EMBL" id="LAJE02000385">
    <property type="protein sequence ID" value="OEO28282.1"/>
    <property type="molecule type" value="Genomic_DNA"/>
</dbReference>
<accession>A0A1E5XI59</accession>
<keyword evidence="4" id="KW-1185">Reference proteome</keyword>
<dbReference type="Pfam" id="PF21839">
    <property type="entry name" value="DUF6898"/>
    <property type="match status" value="1"/>
</dbReference>
<dbReference type="AlphaFoldDB" id="A0A1E5XI59"/>
<reference evidence="3 4" key="1">
    <citation type="journal article" date="2015" name="Genome Announc.">
        <title>Genome Assemblies of Three Soil-Associated Devosia species: D. insulae, D. limi, and D. soli.</title>
        <authorList>
            <person name="Hassan Y.I."/>
            <person name="Lepp D."/>
            <person name="Zhou T."/>
        </authorList>
    </citation>
    <scope>NUCLEOTIDE SEQUENCE [LARGE SCALE GENOMIC DNA]</scope>
    <source>
        <strain evidence="3 4">DS-56</strain>
    </source>
</reference>
<organism evidence="3 4">
    <name type="scientific">Devosia insulae DS-56</name>
    <dbReference type="NCBI Taxonomy" id="1116389"/>
    <lineage>
        <taxon>Bacteria</taxon>
        <taxon>Pseudomonadati</taxon>
        <taxon>Pseudomonadota</taxon>
        <taxon>Alphaproteobacteria</taxon>
        <taxon>Hyphomicrobiales</taxon>
        <taxon>Devosiaceae</taxon>
        <taxon>Devosia</taxon>
    </lineage>
</organism>
<name>A0A1E5XI59_9HYPH</name>
<dbReference type="InterPro" id="IPR054193">
    <property type="entry name" value="DUF6898"/>
</dbReference>
<feature type="compositionally biased region" description="Pro residues" evidence="1">
    <location>
        <begin position="65"/>
        <end position="78"/>
    </location>
</feature>
<gene>
    <name evidence="3" type="ORF">VW23_005525</name>
</gene>
<proteinExistence type="predicted"/>
<dbReference type="OrthoDB" id="8454594at2"/>
<evidence type="ECO:0000259" key="2">
    <source>
        <dbReference type="Pfam" id="PF21839"/>
    </source>
</evidence>
<dbReference type="RefSeq" id="WP_069912424.1">
    <property type="nucleotide sequence ID" value="NZ_LAJE02000385.1"/>
</dbReference>
<evidence type="ECO:0000313" key="4">
    <source>
        <dbReference type="Proteomes" id="UP000095463"/>
    </source>
</evidence>
<evidence type="ECO:0000256" key="1">
    <source>
        <dbReference type="SAM" id="MobiDB-lite"/>
    </source>
</evidence>
<protein>
    <recommendedName>
        <fullName evidence="2">DUF6898 domain-containing protein</fullName>
    </recommendedName>
</protein>
<feature type="domain" description="DUF6898" evidence="2">
    <location>
        <begin position="10"/>
        <end position="62"/>
    </location>
</feature>
<feature type="region of interest" description="Disordered" evidence="1">
    <location>
        <begin position="59"/>
        <end position="78"/>
    </location>
</feature>
<comment type="caution">
    <text evidence="3">The sequence shown here is derived from an EMBL/GenBank/DDBJ whole genome shotgun (WGS) entry which is preliminary data.</text>
</comment>
<evidence type="ECO:0000313" key="3">
    <source>
        <dbReference type="EMBL" id="OEO28282.1"/>
    </source>
</evidence>